<evidence type="ECO:0000313" key="2">
    <source>
        <dbReference type="Proteomes" id="UP000325081"/>
    </source>
</evidence>
<reference evidence="2" key="1">
    <citation type="journal article" date="2019" name="Curr. Biol.">
        <title>Genome Sequence of Striga asiatica Provides Insight into the Evolution of Plant Parasitism.</title>
        <authorList>
            <person name="Yoshida S."/>
            <person name="Kim S."/>
            <person name="Wafula E.K."/>
            <person name="Tanskanen J."/>
            <person name="Kim Y.M."/>
            <person name="Honaas L."/>
            <person name="Yang Z."/>
            <person name="Spallek T."/>
            <person name="Conn C.E."/>
            <person name="Ichihashi Y."/>
            <person name="Cheong K."/>
            <person name="Cui S."/>
            <person name="Der J.P."/>
            <person name="Gundlach H."/>
            <person name="Jiao Y."/>
            <person name="Hori C."/>
            <person name="Ishida J.K."/>
            <person name="Kasahara H."/>
            <person name="Kiba T."/>
            <person name="Kim M.S."/>
            <person name="Koo N."/>
            <person name="Laohavisit A."/>
            <person name="Lee Y.H."/>
            <person name="Lumba S."/>
            <person name="McCourt P."/>
            <person name="Mortimer J.C."/>
            <person name="Mutuku J.M."/>
            <person name="Nomura T."/>
            <person name="Sasaki-Sekimoto Y."/>
            <person name="Seto Y."/>
            <person name="Wang Y."/>
            <person name="Wakatake T."/>
            <person name="Sakakibara H."/>
            <person name="Demura T."/>
            <person name="Yamaguchi S."/>
            <person name="Yoneyama K."/>
            <person name="Manabe R.I."/>
            <person name="Nelson D.C."/>
            <person name="Schulman A.H."/>
            <person name="Timko M.P."/>
            <person name="dePamphilis C.W."/>
            <person name="Choi D."/>
            <person name="Shirasu K."/>
        </authorList>
    </citation>
    <scope>NUCLEOTIDE SEQUENCE [LARGE SCALE GENOMIC DNA]</scope>
    <source>
        <strain evidence="2">cv. UVA1</strain>
    </source>
</reference>
<dbReference type="EMBL" id="BKCP01005494">
    <property type="protein sequence ID" value="GER38383.1"/>
    <property type="molecule type" value="Genomic_DNA"/>
</dbReference>
<proteinExistence type="predicted"/>
<sequence>MEGDALLQLIPTSIKPEMNLELVAPVEEKEVKEAMFSIDPGKAPEQDGSRLLELLGFVFDEPSSQPTRVFMIFVASNQKPEGHSVYKPEGYRRRAREAFDEVEKCLNSCVSENQPVFIPGRRLLDNVIVAQERILLRMGFHSTFVKWIVTCISSVAYFQSEWSEVDRGHFKGIKLARGGPLLTHLLFTDDSLVFYEAECNQAQLFISMLSAYLNVTGKKVLSKAVTDALSVFSMLCFCLPKGVCKELARMCAEFWWSKGDKHIKGLHWKAWKIIILSKE</sequence>
<keyword evidence="1" id="KW-0548">Nucleotidyltransferase</keyword>
<evidence type="ECO:0000313" key="1">
    <source>
        <dbReference type="EMBL" id="GER38383.1"/>
    </source>
</evidence>
<organism evidence="1 2">
    <name type="scientific">Striga asiatica</name>
    <name type="common">Asiatic witchweed</name>
    <name type="synonym">Buchnera asiatica</name>
    <dbReference type="NCBI Taxonomy" id="4170"/>
    <lineage>
        <taxon>Eukaryota</taxon>
        <taxon>Viridiplantae</taxon>
        <taxon>Streptophyta</taxon>
        <taxon>Embryophyta</taxon>
        <taxon>Tracheophyta</taxon>
        <taxon>Spermatophyta</taxon>
        <taxon>Magnoliopsida</taxon>
        <taxon>eudicotyledons</taxon>
        <taxon>Gunneridae</taxon>
        <taxon>Pentapetalae</taxon>
        <taxon>asterids</taxon>
        <taxon>lamiids</taxon>
        <taxon>Lamiales</taxon>
        <taxon>Orobanchaceae</taxon>
        <taxon>Buchnereae</taxon>
        <taxon>Striga</taxon>
    </lineage>
</organism>
<keyword evidence="2" id="KW-1185">Reference proteome</keyword>
<dbReference type="OrthoDB" id="911218at2759"/>
<keyword evidence="1" id="KW-0695">RNA-directed DNA polymerase</keyword>
<dbReference type="GO" id="GO:0003964">
    <property type="term" value="F:RNA-directed DNA polymerase activity"/>
    <property type="evidence" value="ECO:0007669"/>
    <property type="project" value="UniProtKB-KW"/>
</dbReference>
<keyword evidence="1" id="KW-0808">Transferase</keyword>
<name>A0A5A7PZR9_STRAF</name>
<protein>
    <submittedName>
        <fullName evidence="1">RNA-directed DNA polymerase (Reversetranscriptase)-related family protein</fullName>
    </submittedName>
</protein>
<gene>
    <name evidence="1" type="ORF">STAS_14902</name>
</gene>
<comment type="caution">
    <text evidence="1">The sequence shown here is derived from an EMBL/GenBank/DDBJ whole genome shotgun (WGS) entry which is preliminary data.</text>
</comment>
<dbReference type="AlphaFoldDB" id="A0A5A7PZR9"/>
<accession>A0A5A7PZR9</accession>
<dbReference type="Proteomes" id="UP000325081">
    <property type="component" value="Unassembled WGS sequence"/>
</dbReference>